<evidence type="ECO:0000256" key="2">
    <source>
        <dbReference type="ARBA" id="ARBA00022729"/>
    </source>
</evidence>
<dbReference type="PROSITE" id="PS51318">
    <property type="entry name" value="TAT"/>
    <property type="match status" value="1"/>
</dbReference>
<comment type="subcellular location">
    <subcellularLocation>
        <location evidence="1">Secreted</location>
    </subcellularLocation>
</comment>
<dbReference type="PROSITE" id="PS51677">
    <property type="entry name" value="NODB"/>
    <property type="match status" value="1"/>
</dbReference>
<evidence type="ECO:0000313" key="4">
    <source>
        <dbReference type="EMBL" id="MDT8902372.1"/>
    </source>
</evidence>
<keyword evidence="4" id="KW-0378">Hydrolase</keyword>
<evidence type="ECO:0000313" key="5">
    <source>
        <dbReference type="Proteomes" id="UP001254848"/>
    </source>
</evidence>
<evidence type="ECO:0000259" key="3">
    <source>
        <dbReference type="PROSITE" id="PS51677"/>
    </source>
</evidence>
<dbReference type="InterPro" id="IPR006311">
    <property type="entry name" value="TAT_signal"/>
</dbReference>
<sequence>MTRKCYGQGIRDGSTFSRRRFLKACALTAALAFCDPLSFGMRPAEAAAGSFPVLVYHRVGAGDGALSVPASRFASDLRYLNENGYQTLGMDRLKEHATGGRPLPDKAVFLTFDDGYLDNYSNAFPLLQASGMTGNFFVISGFLGRTDRMTGCHAIEMARAGMYVGSHTVSHRPLARLEKWENCAELMRSKAELEDILGKAVDFVAYPYGSYNGDTLDAAMEAGYWGGLTVNDGYTRLADRLVMNRIAVFRQSPRLEELLS</sequence>
<dbReference type="InterPro" id="IPR011330">
    <property type="entry name" value="Glyco_hydro/deAcase_b/a-brl"/>
</dbReference>
<dbReference type="PANTHER" id="PTHR34216:SF3">
    <property type="entry name" value="POLY-BETA-1,6-N-ACETYL-D-GLUCOSAMINE N-DEACETYLASE"/>
    <property type="match status" value="1"/>
</dbReference>
<organism evidence="4 5">
    <name type="scientific">Anaeroselena agilis</name>
    <dbReference type="NCBI Taxonomy" id="3063788"/>
    <lineage>
        <taxon>Bacteria</taxon>
        <taxon>Bacillati</taxon>
        <taxon>Bacillota</taxon>
        <taxon>Negativicutes</taxon>
        <taxon>Acetonemataceae</taxon>
        <taxon>Anaeroselena</taxon>
    </lineage>
</organism>
<dbReference type="Proteomes" id="UP001254848">
    <property type="component" value="Unassembled WGS sequence"/>
</dbReference>
<dbReference type="InterPro" id="IPR019546">
    <property type="entry name" value="TAT_signal_bac_arc"/>
</dbReference>
<reference evidence="4 5" key="1">
    <citation type="submission" date="2023-07" db="EMBL/GenBank/DDBJ databases">
        <title>The novel representative of Negativicutes class, Anaeroselena agilis gen. nov. sp. nov.</title>
        <authorList>
            <person name="Prokofeva M.I."/>
            <person name="Elcheninov A.G."/>
            <person name="Klyukina A."/>
            <person name="Kublanov I.V."/>
            <person name="Frolov E.N."/>
            <person name="Podosokorskaya O.A."/>
        </authorList>
    </citation>
    <scope>NUCLEOTIDE SEQUENCE [LARGE SCALE GENOMIC DNA]</scope>
    <source>
        <strain evidence="4 5">4137-cl</strain>
    </source>
</reference>
<evidence type="ECO:0000256" key="1">
    <source>
        <dbReference type="ARBA" id="ARBA00004613"/>
    </source>
</evidence>
<name>A0ABU3P199_9FIRM</name>
<comment type="caution">
    <text evidence="4">The sequence shown here is derived from an EMBL/GenBank/DDBJ whole genome shotgun (WGS) entry which is preliminary data.</text>
</comment>
<dbReference type="Pfam" id="PF01522">
    <property type="entry name" value="Polysacc_deac_1"/>
    <property type="match status" value="1"/>
</dbReference>
<dbReference type="RefSeq" id="WP_413780855.1">
    <property type="nucleotide sequence ID" value="NZ_JAUOZS010000001.1"/>
</dbReference>
<dbReference type="InterPro" id="IPR002509">
    <property type="entry name" value="NODB_dom"/>
</dbReference>
<dbReference type="EMBL" id="JAUOZS010000001">
    <property type="protein sequence ID" value="MDT8902372.1"/>
    <property type="molecule type" value="Genomic_DNA"/>
</dbReference>
<gene>
    <name evidence="4" type="ORF">Q4T40_14065</name>
</gene>
<dbReference type="CDD" id="cd10918">
    <property type="entry name" value="CE4_NodB_like_5s_6s"/>
    <property type="match status" value="1"/>
</dbReference>
<keyword evidence="2" id="KW-0732">Signal</keyword>
<dbReference type="NCBIfam" id="TIGR01409">
    <property type="entry name" value="TAT_signal_seq"/>
    <property type="match status" value="1"/>
</dbReference>
<dbReference type="Gene3D" id="3.20.20.370">
    <property type="entry name" value="Glycoside hydrolase/deacetylase"/>
    <property type="match status" value="1"/>
</dbReference>
<accession>A0ABU3P199</accession>
<dbReference type="PANTHER" id="PTHR34216">
    <property type="match status" value="1"/>
</dbReference>
<proteinExistence type="predicted"/>
<protein>
    <submittedName>
        <fullName evidence="4">Polysaccharide deacetylase family protein</fullName>
        <ecNumber evidence="4">3.-.-.-</ecNumber>
    </submittedName>
</protein>
<feature type="domain" description="NodB homology" evidence="3">
    <location>
        <begin position="106"/>
        <end position="260"/>
    </location>
</feature>
<dbReference type="EC" id="3.-.-.-" evidence="4"/>
<dbReference type="SUPFAM" id="SSF88713">
    <property type="entry name" value="Glycoside hydrolase/deacetylase"/>
    <property type="match status" value="1"/>
</dbReference>
<dbReference type="GO" id="GO:0016787">
    <property type="term" value="F:hydrolase activity"/>
    <property type="evidence" value="ECO:0007669"/>
    <property type="project" value="UniProtKB-KW"/>
</dbReference>
<keyword evidence="5" id="KW-1185">Reference proteome</keyword>
<dbReference type="InterPro" id="IPR051398">
    <property type="entry name" value="Polysacch_Deacetylase"/>
</dbReference>